<keyword evidence="4" id="KW-1185">Reference proteome</keyword>
<dbReference type="Gene3D" id="1.25.40.10">
    <property type="entry name" value="Tetratricopeptide repeat domain"/>
    <property type="match status" value="2"/>
</dbReference>
<protein>
    <recommendedName>
        <fullName evidence="5">Tetratricopeptide repeat protein</fullName>
    </recommendedName>
</protein>
<name>A0ABT5TPV7_9GAMM</name>
<feature type="region of interest" description="Disordered" evidence="1">
    <location>
        <begin position="222"/>
        <end position="244"/>
    </location>
</feature>
<evidence type="ECO:0000313" key="4">
    <source>
        <dbReference type="Proteomes" id="UP001213691"/>
    </source>
</evidence>
<dbReference type="EMBL" id="JAQQPZ010000013">
    <property type="protein sequence ID" value="MDD8060258.1"/>
    <property type="molecule type" value="Genomic_DNA"/>
</dbReference>
<evidence type="ECO:0000313" key="3">
    <source>
        <dbReference type="EMBL" id="MDD8060258.1"/>
    </source>
</evidence>
<evidence type="ECO:0000256" key="2">
    <source>
        <dbReference type="SAM" id="Phobius"/>
    </source>
</evidence>
<evidence type="ECO:0008006" key="5">
    <source>
        <dbReference type="Google" id="ProtNLM"/>
    </source>
</evidence>
<gene>
    <name evidence="3" type="ORF">PQR79_14290</name>
</gene>
<feature type="compositionally biased region" description="Polar residues" evidence="1">
    <location>
        <begin position="224"/>
        <end position="234"/>
    </location>
</feature>
<dbReference type="SMART" id="SM00028">
    <property type="entry name" value="TPR"/>
    <property type="match status" value="3"/>
</dbReference>
<keyword evidence="2" id="KW-0812">Transmembrane</keyword>
<dbReference type="Proteomes" id="UP001213691">
    <property type="component" value="Unassembled WGS sequence"/>
</dbReference>
<dbReference type="Pfam" id="PF13432">
    <property type="entry name" value="TPR_16"/>
    <property type="match status" value="1"/>
</dbReference>
<evidence type="ECO:0000256" key="1">
    <source>
        <dbReference type="SAM" id="MobiDB-lite"/>
    </source>
</evidence>
<comment type="caution">
    <text evidence="3">The sequence shown here is derived from an EMBL/GenBank/DDBJ whole genome shotgun (WGS) entry which is preliminary data.</text>
</comment>
<accession>A0ABT5TPV7</accession>
<feature type="transmembrane region" description="Helical" evidence="2">
    <location>
        <begin position="60"/>
        <end position="80"/>
    </location>
</feature>
<dbReference type="SUPFAM" id="SSF48452">
    <property type="entry name" value="TPR-like"/>
    <property type="match status" value="1"/>
</dbReference>
<dbReference type="RefSeq" id="WP_238103144.1">
    <property type="nucleotide sequence ID" value="NZ_JAQQPZ010000013.1"/>
</dbReference>
<reference evidence="3 4" key="1">
    <citation type="submission" date="2023-02" db="EMBL/GenBank/DDBJ databases">
        <title>Genome sequence of Shewanella metallivivens ER-Te-42B-Light, sp. nov., enriched from sulfide tube worms (Riftia pachyptila) isolated from Explorer Ridge in the Pacific Ocean.</title>
        <authorList>
            <person name="Maltman C."/>
            <person name="Kuzyk S.B."/>
            <person name="Kyndt J.A."/>
            <person name="Yurkov V."/>
        </authorList>
    </citation>
    <scope>NUCLEOTIDE SEQUENCE [LARGE SCALE GENOMIC DNA]</scope>
    <source>
        <strain evidence="3 4">ER-Te-42B-Light</strain>
    </source>
</reference>
<dbReference type="InterPro" id="IPR019734">
    <property type="entry name" value="TPR_rpt"/>
</dbReference>
<feature type="region of interest" description="Disordered" evidence="1">
    <location>
        <begin position="12"/>
        <end position="43"/>
    </location>
</feature>
<proteinExistence type="predicted"/>
<keyword evidence="2" id="KW-1133">Transmembrane helix</keyword>
<sequence length="449" mass="49658">MSVIIKMLRDLEQRQQSGADQPELDKSELDKTESDNAPSQRKGEFVRPQVQYYPTEKSRVPLIASVVCVLLFVPAVWYGVSMYQHTAAPMAESQLTANNADEPLTITNDTATQIASNVEPQSTDAEHSNDNALLANQQSIVNDNTEPNTVSPGAESVAAVNVPSTAELVVMKPSTQAQEPIEQTFSNDEVELTLAVTSQAITEGVDQAVDLVETPIVMKDKPSVQPTTQVSAPENSPKIAKTSSTSNDMTVKEVVISKADMAQIQYRKATDAENAQRLEEAASFYLEAIILQPSLHKARKQLVAIYYGQNNTTTAMRLLESGISMFPQEWEFYVILSRLQTETNAFDSAQTTLAMIPDNSNWARDKWVVQTELAQRTQDFVLAEQAYRQLLQAESTQARWWMGLGYALDSQQKYIAAAQAYRSALSYEGLSTSAMDFIENRLAQLGEPK</sequence>
<organism evidence="3 4">
    <name type="scientific">Shewanella metallivivens</name>
    <dbReference type="NCBI Taxonomy" id="2872342"/>
    <lineage>
        <taxon>Bacteria</taxon>
        <taxon>Pseudomonadati</taxon>
        <taxon>Pseudomonadota</taxon>
        <taxon>Gammaproteobacteria</taxon>
        <taxon>Alteromonadales</taxon>
        <taxon>Shewanellaceae</taxon>
        <taxon>Shewanella</taxon>
    </lineage>
</organism>
<keyword evidence="2" id="KW-0472">Membrane</keyword>
<feature type="compositionally biased region" description="Basic and acidic residues" evidence="1">
    <location>
        <begin position="23"/>
        <end position="34"/>
    </location>
</feature>
<dbReference type="InterPro" id="IPR011990">
    <property type="entry name" value="TPR-like_helical_dom_sf"/>
</dbReference>